<dbReference type="Pfam" id="PF01915">
    <property type="entry name" value="Glyco_hydro_3_C"/>
    <property type="match status" value="1"/>
</dbReference>
<dbReference type="EMBL" id="JAHESE010000003">
    <property type="protein sequence ID" value="MBT1707805.1"/>
    <property type="molecule type" value="Genomic_DNA"/>
</dbReference>
<dbReference type="PROSITE" id="PS00775">
    <property type="entry name" value="GLYCOSYL_HYDROL_F3"/>
    <property type="match status" value="1"/>
</dbReference>
<dbReference type="Gene3D" id="3.40.50.1700">
    <property type="entry name" value="Glycoside hydrolase family 3 C-terminal domain"/>
    <property type="match status" value="1"/>
</dbReference>
<evidence type="ECO:0000256" key="10">
    <source>
        <dbReference type="RuleBase" id="RU361161"/>
    </source>
</evidence>
<dbReference type="InterPro" id="IPR019800">
    <property type="entry name" value="Glyco_hydro_3_AS"/>
</dbReference>
<dbReference type="NCBIfam" id="NF011678">
    <property type="entry name" value="PRK15098.1"/>
    <property type="match status" value="1"/>
</dbReference>
<reference evidence="12 13" key="1">
    <citation type="submission" date="2021-05" db="EMBL/GenBank/DDBJ databases">
        <title>A Polyphasic approach of four new species of the genus Ohtaekwangia: Ohtaekwangia histidinii sp. nov., Ohtaekwangia cretensis sp. nov., Ohtaekwangia indiensis sp. nov., Ohtaekwangia reichenbachii sp. nov. from diverse environment.</title>
        <authorList>
            <person name="Octaviana S."/>
        </authorList>
    </citation>
    <scope>NUCLEOTIDE SEQUENCE [LARGE SCALE GENOMIC DNA]</scope>
    <source>
        <strain evidence="12 13">PWU5</strain>
    </source>
</reference>
<keyword evidence="13" id="KW-1185">Reference proteome</keyword>
<comment type="catalytic activity">
    <reaction evidence="1">
        <text>Hydrolysis of terminal, non-reducing beta-D-glucosyl residues with release of beta-D-glucose.</text>
        <dbReference type="EC" id="3.2.1.21"/>
    </reaction>
</comment>
<protein>
    <recommendedName>
        <fullName evidence="9">Periplasmic beta-glucosidase</fullName>
        <ecNumber evidence="4">3.2.1.21</ecNumber>
    </recommendedName>
</protein>
<dbReference type="InterPro" id="IPR026891">
    <property type="entry name" value="Fn3-like"/>
</dbReference>
<keyword evidence="5" id="KW-0732">Signal</keyword>
<proteinExistence type="inferred from homology"/>
<keyword evidence="6" id="KW-0574">Periplasm</keyword>
<evidence type="ECO:0000259" key="11">
    <source>
        <dbReference type="SMART" id="SM01217"/>
    </source>
</evidence>
<dbReference type="InterPro" id="IPR036881">
    <property type="entry name" value="Glyco_hydro_3_C_sf"/>
</dbReference>
<dbReference type="SUPFAM" id="SSF52279">
    <property type="entry name" value="Beta-D-glucan exohydrolase, C-terminal domain"/>
    <property type="match status" value="1"/>
</dbReference>
<accession>A0AAP2GTR5</accession>
<dbReference type="FunFam" id="3.20.20.300:FF:000005">
    <property type="entry name" value="Periplasmic beta-glucosidase"/>
    <property type="match status" value="1"/>
</dbReference>
<feature type="domain" description="Fibronectin type III-like" evidence="11">
    <location>
        <begin position="659"/>
        <end position="728"/>
    </location>
</feature>
<dbReference type="GO" id="GO:0008422">
    <property type="term" value="F:beta-glucosidase activity"/>
    <property type="evidence" value="ECO:0007669"/>
    <property type="project" value="UniProtKB-EC"/>
</dbReference>
<dbReference type="FunFam" id="3.40.50.1700:FF:000004">
    <property type="entry name" value="Periplasmic beta-glucosidase"/>
    <property type="match status" value="1"/>
</dbReference>
<dbReference type="Pfam" id="PF14310">
    <property type="entry name" value="Fn3-like"/>
    <property type="match status" value="1"/>
</dbReference>
<dbReference type="InterPro" id="IPR002772">
    <property type="entry name" value="Glyco_hydro_3_C"/>
</dbReference>
<dbReference type="EC" id="3.2.1.21" evidence="4"/>
<dbReference type="AlphaFoldDB" id="A0AAP2GTR5"/>
<comment type="caution">
    <text evidence="12">The sequence shown here is derived from an EMBL/GenBank/DDBJ whole genome shotgun (WGS) entry which is preliminary data.</text>
</comment>
<evidence type="ECO:0000256" key="5">
    <source>
        <dbReference type="ARBA" id="ARBA00022729"/>
    </source>
</evidence>
<dbReference type="Gene3D" id="3.20.20.300">
    <property type="entry name" value="Glycoside hydrolase, family 3, N-terminal domain"/>
    <property type="match status" value="1"/>
</dbReference>
<evidence type="ECO:0000256" key="3">
    <source>
        <dbReference type="ARBA" id="ARBA00005336"/>
    </source>
</evidence>
<gene>
    <name evidence="12" type="primary">bglX</name>
    <name evidence="12" type="ORF">KK062_06215</name>
</gene>
<dbReference type="InterPro" id="IPR013783">
    <property type="entry name" value="Ig-like_fold"/>
</dbReference>
<evidence type="ECO:0000313" key="12">
    <source>
        <dbReference type="EMBL" id="MBT1707805.1"/>
    </source>
</evidence>
<evidence type="ECO:0000256" key="2">
    <source>
        <dbReference type="ARBA" id="ARBA00004418"/>
    </source>
</evidence>
<dbReference type="InterPro" id="IPR036962">
    <property type="entry name" value="Glyco_hydro_3_N_sf"/>
</dbReference>
<dbReference type="Proteomes" id="UP001319080">
    <property type="component" value="Unassembled WGS sequence"/>
</dbReference>
<dbReference type="Gene3D" id="2.60.40.10">
    <property type="entry name" value="Immunoglobulins"/>
    <property type="match status" value="1"/>
</dbReference>
<dbReference type="InterPro" id="IPR001764">
    <property type="entry name" value="Glyco_hydro_3_N"/>
</dbReference>
<dbReference type="PANTHER" id="PTHR30620">
    <property type="entry name" value="PERIPLASMIC BETA-GLUCOSIDASE-RELATED"/>
    <property type="match status" value="1"/>
</dbReference>
<dbReference type="InterPro" id="IPR051915">
    <property type="entry name" value="Cellulose_Degrad_GH3"/>
</dbReference>
<dbReference type="SUPFAM" id="SSF51445">
    <property type="entry name" value="(Trans)glycosidases"/>
    <property type="match status" value="1"/>
</dbReference>
<dbReference type="SMART" id="SM01217">
    <property type="entry name" value="Fn3_like"/>
    <property type="match status" value="1"/>
</dbReference>
<evidence type="ECO:0000256" key="1">
    <source>
        <dbReference type="ARBA" id="ARBA00000448"/>
    </source>
</evidence>
<evidence type="ECO:0000256" key="8">
    <source>
        <dbReference type="ARBA" id="ARBA00023295"/>
    </source>
</evidence>
<dbReference type="PANTHER" id="PTHR30620:SF16">
    <property type="entry name" value="LYSOSOMAL BETA GLUCOSIDASE"/>
    <property type="match status" value="1"/>
</dbReference>
<dbReference type="GO" id="GO:0042597">
    <property type="term" value="C:periplasmic space"/>
    <property type="evidence" value="ECO:0007669"/>
    <property type="project" value="UniProtKB-SubCell"/>
</dbReference>
<evidence type="ECO:0000256" key="4">
    <source>
        <dbReference type="ARBA" id="ARBA00012744"/>
    </source>
</evidence>
<keyword evidence="8 10" id="KW-0326">Glycosidase</keyword>
<dbReference type="GO" id="GO:0009251">
    <property type="term" value="P:glucan catabolic process"/>
    <property type="evidence" value="ECO:0007669"/>
    <property type="project" value="TreeGrafter"/>
</dbReference>
<dbReference type="Pfam" id="PF00933">
    <property type="entry name" value="Glyco_hydro_3"/>
    <property type="match status" value="1"/>
</dbReference>
<comment type="subcellular location">
    <subcellularLocation>
        <location evidence="2">Periplasm</location>
    </subcellularLocation>
</comment>
<dbReference type="PRINTS" id="PR00133">
    <property type="entry name" value="GLHYDRLASE3"/>
</dbReference>
<evidence type="ECO:0000313" key="13">
    <source>
        <dbReference type="Proteomes" id="UP001319080"/>
    </source>
</evidence>
<dbReference type="InterPro" id="IPR017853">
    <property type="entry name" value="GH"/>
</dbReference>
<evidence type="ECO:0000256" key="6">
    <source>
        <dbReference type="ARBA" id="ARBA00022764"/>
    </source>
</evidence>
<sequence length="739" mass="80292">MNKLCSLTLATALLCAACYSSEKTSTGIGTRVDSVLALMTLDEKIGQLTLFTSDIDVTGPTMRENYKEDIKAGRVGAIFNAYGAAYTRKLQEIAVKETRLHIPLLFGYDVVHGHRTIFPMPLGEAASWDLAAVEKSARVAADEASAEGLHWTFAPMCDIARDPRWGRITEGAGEDVYLGSKIAAARVKGIQGDGVGSLNSVMACVKHFAAYGAAQAGRDYHTTDMSDRVLRETYLPPYKAALDAGAATVMTSFNEIDGVPATGNKYLMTDILRKEWNFTGFVVTDYTSIMEMIPHGIAEDTASAAALALEAGVDMDMQAGFYNDALAALVKAGKLKEGLIDEAVRRILRKKFELGLFDDPYRYSSEQREKETLMSAANLEAARDVARKAIVLLKNDKQLLPLEKDVKKLAVIGPLADARREMIGSWSAAGDWHKASTLLEGVKQAVSAGTQVLYAKGCAIDNDSTQAIAQAVRTAQQADVVILAVGEGAWMTGEAASRASLNIPGVQQRLIEAIYKTGKPVVAVLLNGRPLTIPWLDANIPAIVEAWLPGTMAGQAIADVLFGDYNPSGRLPVTFPRSVGQIPLYYSMKNTGRPMDPNNKYTSKYLDERNDPLYPFGYGLSYTTFSYGPVQVDKQEMTQQDELIVTCTVTNTGARAGKETVQLYLHDVTGSVTRPVRELKGFKQIELAPGASQNVTFKLTAHDLSFYRRDMSFGTEPGKFDVYIGPNARDTQGTAFALR</sequence>
<organism evidence="12 13">
    <name type="scientific">Dawidia cretensis</name>
    <dbReference type="NCBI Taxonomy" id="2782350"/>
    <lineage>
        <taxon>Bacteria</taxon>
        <taxon>Pseudomonadati</taxon>
        <taxon>Bacteroidota</taxon>
        <taxon>Cytophagia</taxon>
        <taxon>Cytophagales</taxon>
        <taxon>Chryseotaleaceae</taxon>
        <taxon>Dawidia</taxon>
    </lineage>
</organism>
<keyword evidence="7 10" id="KW-0378">Hydrolase</keyword>
<evidence type="ECO:0000256" key="9">
    <source>
        <dbReference type="ARBA" id="ARBA00067498"/>
    </source>
</evidence>
<name>A0AAP2GTR5_9BACT</name>
<evidence type="ECO:0000256" key="7">
    <source>
        <dbReference type="ARBA" id="ARBA00022801"/>
    </source>
</evidence>
<dbReference type="RefSeq" id="WP_254083395.1">
    <property type="nucleotide sequence ID" value="NZ_JAHESE010000003.1"/>
</dbReference>
<dbReference type="FunFam" id="2.60.40.10:FF:000495">
    <property type="entry name" value="Periplasmic beta-glucosidase"/>
    <property type="match status" value="1"/>
</dbReference>
<comment type="similarity">
    <text evidence="3 10">Belongs to the glycosyl hydrolase 3 family.</text>
</comment>